<sequence>MTSSSPSVSPRGSFASTSAFPTHQTPRTDGARLGSAAQGGSPAGLSPAPGTPRRAPFSSRRVSERGRGKSAADEAILNSLDECVSVSAWLDQTVSRSAESNLAPEPPAVDLALPVSLSALDQDLTRLVALLLQAASEASADIDDVITETSQTLPNLTTQLRLVRDTGTNLRQQVHDVRIAAGLENANARGIEKSAPQDDEGPPLLTRRKSSQTRSNGITTDQSQSEQNAGGASAATPADPAAVLARLAALSTLRSRMTAARDVLRLAESWSTLSADVAAYLSDAKYVLASNRLAEASSSLPVFERTPEYEGRSTLLRSLVDALETQLRPLILQAATAQDVEASMAHANVLRNVGRSEEFADLWRRARRAAVVETWTGTSSEPLKRCEEGWPSLIASVTALLEAESETIPRLFPADPRGALSALIVSCLEALEPSFSATLRDAAERAQDEAVLLILRAYDAACSASASWASLLSEHSISTSVSQHAAHSPTVTVTARSPSTSPRLEMKHVARSQRSASISKSKRASRRASLLPPLDTARGSPDDADLVIASAGTHPGSAAQAQPMQVSSLADLLPVPSPWEAVLWSAFTPHQVMYADFEARHLQAAWDRSRAARQGSEMLASSHDELLKDVRFTAALAEEALSRAVRLTHGLAAPQLLSRVDQLVENAVEQTRHHQERQAQVAIEETRLKAGQALATGEESYGEGDEWRAFETGIAQIRAAKAAAARIDSLEDKLALGFNDVASAVTGLGTRTGEDALKRLLSSGPEGAQAGFALLAGHLDHSTSVPRSAFEAIRAHRMHIGSGRSGSAALRSAGGIDHRNSLTQPTASKLGDPSSALLPRSRSALRAYVRALQRAQCDVILAPLLPHLEGYAALSAWEATRLPGASNEYDLAMPTFSLSPTRTIGRIGESLLDLPRLLEVWADDSALGWAMGALPHILPDDEEQADEVAETASIADTASRIVGNSSKRLSFAPDAALHTERSASRSPQAERRSLHRPTASVASIATTSPLVGAPATAATQSATPHASTPTVNVEPSPEMVLQAYLRALSLSLLAHTTDVVLPSIGRLTSAGAAQLAADLGYLDNILASLNVDAQSRGLRDWRDAAGLTDVEGKELMRRVPWKEIDGAGEGDMRRLATTDPFAAVARMRGWTAQ</sequence>
<dbReference type="PANTHER" id="PTHR21443:SF0">
    <property type="entry name" value="CONSERVED OLIGOMERIC GOLGI COMPLEX SUBUNIT 7"/>
    <property type="match status" value="1"/>
</dbReference>
<accession>A0A0P1BAA7</accession>
<feature type="compositionally biased region" description="Polar residues" evidence="9">
    <location>
        <begin position="17"/>
        <end position="27"/>
    </location>
</feature>
<protein>
    <recommendedName>
        <fullName evidence="3">Conserved oligomeric Golgi complex subunit 7</fullName>
    </recommendedName>
    <alternativeName>
        <fullName evidence="8">Component of oligomeric Golgi complex 7</fullName>
    </alternativeName>
</protein>
<keyword evidence="6" id="KW-0333">Golgi apparatus</keyword>
<name>A0A0P1BAA7_9BASI</name>
<evidence type="ECO:0000256" key="6">
    <source>
        <dbReference type="ARBA" id="ARBA00023034"/>
    </source>
</evidence>
<dbReference type="GO" id="GO:0000139">
    <property type="term" value="C:Golgi membrane"/>
    <property type="evidence" value="ECO:0007669"/>
    <property type="project" value="UniProtKB-SubCell"/>
</dbReference>
<evidence type="ECO:0000256" key="1">
    <source>
        <dbReference type="ARBA" id="ARBA00004395"/>
    </source>
</evidence>
<dbReference type="EMBL" id="CCYA01000181">
    <property type="protein sequence ID" value="CEH12745.1"/>
    <property type="molecule type" value="Genomic_DNA"/>
</dbReference>
<dbReference type="InterPro" id="IPR019335">
    <property type="entry name" value="COG7"/>
</dbReference>
<comment type="similarity">
    <text evidence="2">Belongs to the COG7 family.</text>
</comment>
<feature type="region of interest" description="Disordered" evidence="9">
    <location>
        <begin position="482"/>
        <end position="543"/>
    </location>
</feature>
<dbReference type="GO" id="GO:0017119">
    <property type="term" value="C:Golgi transport complex"/>
    <property type="evidence" value="ECO:0007669"/>
    <property type="project" value="InterPro"/>
</dbReference>
<feature type="compositionally biased region" description="Polar residues" evidence="9">
    <location>
        <begin position="212"/>
        <end position="228"/>
    </location>
</feature>
<feature type="region of interest" description="Disordered" evidence="9">
    <location>
        <begin position="1"/>
        <end position="73"/>
    </location>
</feature>
<feature type="compositionally biased region" description="Low complexity" evidence="9">
    <location>
        <begin position="804"/>
        <end position="815"/>
    </location>
</feature>
<feature type="region of interest" description="Disordered" evidence="9">
    <location>
        <begin position="804"/>
        <end position="835"/>
    </location>
</feature>
<feature type="region of interest" description="Disordered" evidence="9">
    <location>
        <begin position="188"/>
        <end position="238"/>
    </location>
</feature>
<dbReference type="GO" id="GO:0006890">
    <property type="term" value="P:retrograde vesicle-mediated transport, Golgi to endoplasmic reticulum"/>
    <property type="evidence" value="ECO:0007669"/>
    <property type="project" value="TreeGrafter"/>
</dbReference>
<keyword evidence="4" id="KW-0813">Transport</keyword>
<feature type="compositionally biased region" description="Basic and acidic residues" evidence="9">
    <location>
        <begin position="61"/>
        <end position="72"/>
    </location>
</feature>
<dbReference type="GO" id="GO:0007030">
    <property type="term" value="P:Golgi organization"/>
    <property type="evidence" value="ECO:0007669"/>
    <property type="project" value="TreeGrafter"/>
</dbReference>
<dbReference type="STRING" id="401625.A0A0P1BAA7"/>
<keyword evidence="7" id="KW-0472">Membrane</keyword>
<evidence type="ECO:0000256" key="7">
    <source>
        <dbReference type="ARBA" id="ARBA00023136"/>
    </source>
</evidence>
<evidence type="ECO:0000256" key="4">
    <source>
        <dbReference type="ARBA" id="ARBA00022448"/>
    </source>
</evidence>
<feature type="compositionally biased region" description="Low complexity" evidence="9">
    <location>
        <begin position="229"/>
        <end position="238"/>
    </location>
</feature>
<keyword evidence="11" id="KW-1185">Reference proteome</keyword>
<dbReference type="PANTHER" id="PTHR21443">
    <property type="entry name" value="CONSERVED OLIGOMERIC GOLGI COMPLEX COMPONENT 7"/>
    <property type="match status" value="1"/>
</dbReference>
<organism evidence="10 11">
    <name type="scientific">Ceraceosorus bombacis</name>
    <dbReference type="NCBI Taxonomy" id="401625"/>
    <lineage>
        <taxon>Eukaryota</taxon>
        <taxon>Fungi</taxon>
        <taxon>Dikarya</taxon>
        <taxon>Basidiomycota</taxon>
        <taxon>Ustilaginomycotina</taxon>
        <taxon>Exobasidiomycetes</taxon>
        <taxon>Ceraceosorales</taxon>
        <taxon>Ceraceosoraceae</taxon>
        <taxon>Ceraceosorus</taxon>
    </lineage>
</organism>
<evidence type="ECO:0000256" key="2">
    <source>
        <dbReference type="ARBA" id="ARBA00005831"/>
    </source>
</evidence>
<evidence type="ECO:0000256" key="8">
    <source>
        <dbReference type="ARBA" id="ARBA00031345"/>
    </source>
</evidence>
<evidence type="ECO:0000256" key="3">
    <source>
        <dbReference type="ARBA" id="ARBA00020984"/>
    </source>
</evidence>
<proteinExistence type="inferred from homology"/>
<feature type="compositionally biased region" description="Low complexity" evidence="9">
    <location>
        <begin position="33"/>
        <end position="48"/>
    </location>
</feature>
<evidence type="ECO:0000256" key="9">
    <source>
        <dbReference type="SAM" id="MobiDB-lite"/>
    </source>
</evidence>
<feature type="region of interest" description="Disordered" evidence="9">
    <location>
        <begin position="973"/>
        <end position="999"/>
    </location>
</feature>
<evidence type="ECO:0000313" key="11">
    <source>
        <dbReference type="Proteomes" id="UP000054845"/>
    </source>
</evidence>
<dbReference type="Pfam" id="PF10191">
    <property type="entry name" value="COG7"/>
    <property type="match status" value="1"/>
</dbReference>
<comment type="subcellular location">
    <subcellularLocation>
        <location evidence="1">Golgi apparatus membrane</location>
        <topology evidence="1">Peripheral membrane protein</topology>
    </subcellularLocation>
</comment>
<feature type="compositionally biased region" description="Basic and acidic residues" evidence="9">
    <location>
        <begin position="977"/>
        <end position="992"/>
    </location>
</feature>
<dbReference type="GO" id="GO:0006886">
    <property type="term" value="P:intracellular protein transport"/>
    <property type="evidence" value="ECO:0007669"/>
    <property type="project" value="InterPro"/>
</dbReference>
<keyword evidence="5" id="KW-0653">Protein transport</keyword>
<dbReference type="AlphaFoldDB" id="A0A0P1BAA7"/>
<evidence type="ECO:0000313" key="10">
    <source>
        <dbReference type="EMBL" id="CEH12745.1"/>
    </source>
</evidence>
<feature type="region of interest" description="Disordered" evidence="9">
    <location>
        <begin position="1014"/>
        <end position="1033"/>
    </location>
</feature>
<feature type="compositionally biased region" description="Low complexity" evidence="9">
    <location>
        <begin position="1"/>
        <end position="16"/>
    </location>
</feature>
<evidence type="ECO:0000256" key="5">
    <source>
        <dbReference type="ARBA" id="ARBA00022927"/>
    </source>
</evidence>
<dbReference type="Proteomes" id="UP000054845">
    <property type="component" value="Unassembled WGS sequence"/>
</dbReference>
<dbReference type="OrthoDB" id="249612at2759"/>
<feature type="compositionally biased region" description="Polar residues" evidence="9">
    <location>
        <begin position="482"/>
        <end position="502"/>
    </location>
</feature>
<feature type="compositionally biased region" description="Low complexity" evidence="9">
    <location>
        <begin position="1014"/>
        <end position="1030"/>
    </location>
</feature>
<reference evidence="10 11" key="1">
    <citation type="submission" date="2014-09" db="EMBL/GenBank/DDBJ databases">
        <authorList>
            <person name="Magalhaes I.L.F."/>
            <person name="Oliveira U."/>
            <person name="Santos F.R."/>
            <person name="Vidigal T.H.D.A."/>
            <person name="Brescovit A.D."/>
            <person name="Santos A.J."/>
        </authorList>
    </citation>
    <scope>NUCLEOTIDE SEQUENCE [LARGE SCALE GENOMIC DNA]</scope>
</reference>